<dbReference type="EMBL" id="QAOT01000028">
    <property type="protein sequence ID" value="PTR11183.1"/>
    <property type="molecule type" value="Genomic_DNA"/>
</dbReference>
<reference evidence="1 2" key="1">
    <citation type="submission" date="2018-04" db="EMBL/GenBank/DDBJ databases">
        <title>Genomic Encyclopedia of Type Strains, Phase III (KMG-III): the genomes of soil and plant-associated and newly described type strains.</title>
        <authorList>
            <person name="Whitman W."/>
        </authorList>
    </citation>
    <scope>NUCLEOTIDE SEQUENCE [LARGE SCALE GENOMIC DNA]</scope>
    <source>
        <strain evidence="1 2">KA25</strain>
    </source>
</reference>
<protein>
    <submittedName>
        <fullName evidence="1">Uncharacterized protein</fullName>
    </submittedName>
</protein>
<dbReference type="Proteomes" id="UP000244060">
    <property type="component" value="Unassembled WGS sequence"/>
</dbReference>
<accession>A0A2T5JSJ3</accession>
<organism evidence="1 2">
    <name type="scientific">Cereibacter azotoformans</name>
    <dbReference type="NCBI Taxonomy" id="43057"/>
    <lineage>
        <taxon>Bacteria</taxon>
        <taxon>Pseudomonadati</taxon>
        <taxon>Pseudomonadota</taxon>
        <taxon>Alphaproteobacteria</taxon>
        <taxon>Rhodobacterales</taxon>
        <taxon>Paracoccaceae</taxon>
        <taxon>Cereibacter</taxon>
    </lineage>
</organism>
<gene>
    <name evidence="1" type="ORF">C8J28_12844</name>
</gene>
<name>A0A2T5JSJ3_9RHOB</name>
<dbReference type="AlphaFoldDB" id="A0A2T5JSJ3"/>
<sequence>MNKLATTTTIRLFLTQALTARAAALETKSLVESDQHWSQFDEAINRLLDALSVSEEAGMLGLLERFELLGVSAAAFPAVAPAQAEPVGGAL</sequence>
<evidence type="ECO:0000313" key="2">
    <source>
        <dbReference type="Proteomes" id="UP000244060"/>
    </source>
</evidence>
<proteinExistence type="predicted"/>
<evidence type="ECO:0000313" key="1">
    <source>
        <dbReference type="EMBL" id="PTR11183.1"/>
    </source>
</evidence>
<keyword evidence="2" id="KW-1185">Reference proteome</keyword>
<comment type="caution">
    <text evidence="1">The sequence shown here is derived from an EMBL/GenBank/DDBJ whole genome shotgun (WGS) entry which is preliminary data.</text>
</comment>
<dbReference type="RefSeq" id="WP_108222529.1">
    <property type="nucleotide sequence ID" value="NZ_QAOT01000028.1"/>
</dbReference>